<accession>A0A8S9RHS9</accession>
<evidence type="ECO:0000313" key="2">
    <source>
        <dbReference type="Proteomes" id="UP000712600"/>
    </source>
</evidence>
<reference evidence="1" key="1">
    <citation type="submission" date="2019-12" db="EMBL/GenBank/DDBJ databases">
        <title>Genome sequencing and annotation of Brassica cretica.</title>
        <authorList>
            <person name="Studholme D.J."/>
            <person name="Sarris P."/>
        </authorList>
    </citation>
    <scope>NUCLEOTIDE SEQUENCE</scope>
    <source>
        <strain evidence="1">PFS-109/04</strain>
        <tissue evidence="1">Leaf</tissue>
    </source>
</reference>
<proteinExistence type="predicted"/>
<dbReference type="AlphaFoldDB" id="A0A8S9RHS9"/>
<dbReference type="Proteomes" id="UP000712600">
    <property type="component" value="Unassembled WGS sequence"/>
</dbReference>
<organism evidence="1 2">
    <name type="scientific">Brassica cretica</name>
    <name type="common">Mustard</name>
    <dbReference type="NCBI Taxonomy" id="69181"/>
    <lineage>
        <taxon>Eukaryota</taxon>
        <taxon>Viridiplantae</taxon>
        <taxon>Streptophyta</taxon>
        <taxon>Embryophyta</taxon>
        <taxon>Tracheophyta</taxon>
        <taxon>Spermatophyta</taxon>
        <taxon>Magnoliopsida</taxon>
        <taxon>eudicotyledons</taxon>
        <taxon>Gunneridae</taxon>
        <taxon>Pentapetalae</taxon>
        <taxon>rosids</taxon>
        <taxon>malvids</taxon>
        <taxon>Brassicales</taxon>
        <taxon>Brassicaceae</taxon>
        <taxon>Brassiceae</taxon>
        <taxon>Brassica</taxon>
    </lineage>
</organism>
<name>A0A8S9RHS9_BRACR</name>
<protein>
    <submittedName>
        <fullName evidence="1">Uncharacterized protein</fullName>
    </submittedName>
</protein>
<sequence>MGRTEKTTAGLGYQGGLSGSHTVFVRSNYVETNKPDVVFESAKNPAMEFPTVSNVYTRYSEINLSQHQGCVRQQWKERSVMAPTSSSHEYKEEVEDCNDEKVGGKMFIPHLMKIVCLHLDLFWFMHSLAERILCFVATIGSYDVDWNIGIFLQYHSSYYYKDFEFLTDAHIAATVQKREFGVSCLLASAALGFHKLIVLRSINGEINHVLVVQWLNSTWEVMGSSAAGR</sequence>
<dbReference type="EMBL" id="QGKX02000095">
    <property type="protein sequence ID" value="KAF3571977.1"/>
    <property type="molecule type" value="Genomic_DNA"/>
</dbReference>
<evidence type="ECO:0000313" key="1">
    <source>
        <dbReference type="EMBL" id="KAF3571977.1"/>
    </source>
</evidence>
<comment type="caution">
    <text evidence="1">The sequence shown here is derived from an EMBL/GenBank/DDBJ whole genome shotgun (WGS) entry which is preliminary data.</text>
</comment>
<gene>
    <name evidence="1" type="ORF">F2Q69_00061377</name>
</gene>